<gene>
    <name evidence="11 14" type="ORF">EGR_04684</name>
    <name evidence="10" type="ORF">EgrG_000687600</name>
</gene>
<dbReference type="WBParaSite" id="EgrG_000687600">
    <property type="protein sequence ID" value="EgrG_000687600"/>
    <property type="gene ID" value="EgrG_000687600"/>
</dbReference>
<dbReference type="STRING" id="6210.U6JM98"/>
<dbReference type="EMBL" id="APAU02000030">
    <property type="protein sequence ID" value="EUB60490.1"/>
    <property type="molecule type" value="Genomic_DNA"/>
</dbReference>
<evidence type="ECO:0000259" key="9">
    <source>
        <dbReference type="Pfam" id="PF10406"/>
    </source>
</evidence>
<evidence type="ECO:0000313" key="10">
    <source>
        <dbReference type="EMBL" id="CDS22890.1"/>
    </source>
</evidence>
<dbReference type="Gene3D" id="1.10.20.10">
    <property type="entry name" value="Histone, subunit A"/>
    <property type="match status" value="1"/>
</dbReference>
<comment type="subcellular location">
    <subcellularLocation>
        <location evidence="1">Nucleus</location>
    </subcellularLocation>
</comment>
<dbReference type="Pfam" id="PF07524">
    <property type="entry name" value="Bromo_TP"/>
    <property type="match status" value="1"/>
</dbReference>
<dbReference type="InterPro" id="IPR006565">
    <property type="entry name" value="BTP"/>
</dbReference>
<dbReference type="PANTHER" id="PTHR46469:SF1">
    <property type="entry name" value="TRANSCRIPTION INITIATION FACTOR TFIID SUBUNIT 8"/>
    <property type="match status" value="1"/>
</dbReference>
<comment type="similarity">
    <text evidence="2">Belongs to the TAF8 family.</text>
</comment>
<organism evidence="11 12">
    <name type="scientific">Echinococcus granulosus</name>
    <name type="common">Hydatid tapeworm</name>
    <dbReference type="NCBI Taxonomy" id="6210"/>
    <lineage>
        <taxon>Eukaryota</taxon>
        <taxon>Metazoa</taxon>
        <taxon>Spiralia</taxon>
        <taxon>Lophotrochozoa</taxon>
        <taxon>Platyhelminthes</taxon>
        <taxon>Cestoda</taxon>
        <taxon>Eucestoda</taxon>
        <taxon>Cyclophyllidea</taxon>
        <taxon>Taeniidae</taxon>
        <taxon>Echinococcus</taxon>
        <taxon>Echinococcus granulosus group</taxon>
    </lineage>
</organism>
<reference evidence="10 13" key="2">
    <citation type="journal article" date="2013" name="Nature">
        <title>The genomes of four tapeworm species reveal adaptations to parasitism.</title>
        <authorList>
            <person name="Tsai I.J."/>
            <person name="Zarowiecki M."/>
            <person name="Holroyd N."/>
            <person name="Garciarrubio A."/>
            <person name="Sanchez-Flores A."/>
            <person name="Brooks K.L."/>
            <person name="Tracey A."/>
            <person name="Bobes R.J."/>
            <person name="Fragoso G."/>
            <person name="Sciutto E."/>
            <person name="Aslett M."/>
            <person name="Beasley H."/>
            <person name="Bennett H.M."/>
            <person name="Cai J."/>
            <person name="Camicia F."/>
            <person name="Clark R."/>
            <person name="Cucher M."/>
            <person name="De Silva N."/>
            <person name="Day T.A."/>
            <person name="Deplazes P."/>
            <person name="Estrada K."/>
            <person name="Fernandez C."/>
            <person name="Holland P.W."/>
            <person name="Hou J."/>
            <person name="Hu S."/>
            <person name="Huckvale T."/>
            <person name="Hung S.S."/>
            <person name="Kamenetzky L."/>
            <person name="Keane J.A."/>
            <person name="Kiss F."/>
            <person name="Koziol U."/>
            <person name="Lambert O."/>
            <person name="Liu K."/>
            <person name="Luo X."/>
            <person name="Luo Y."/>
            <person name="Macchiaroli N."/>
            <person name="Nichol S."/>
            <person name="Paps J."/>
            <person name="Parkinson J."/>
            <person name="Pouchkina-Stantcheva N."/>
            <person name="Riddiford N."/>
            <person name="Rosenzvit M."/>
            <person name="Salinas G."/>
            <person name="Wasmuth J.D."/>
            <person name="Zamanian M."/>
            <person name="Zheng Y."/>
            <person name="Cai X."/>
            <person name="Soberon X."/>
            <person name="Olson P.D."/>
            <person name="Laclette J.P."/>
            <person name="Brehm K."/>
            <person name="Berriman M."/>
            <person name="Garciarrubio A."/>
            <person name="Bobes R.J."/>
            <person name="Fragoso G."/>
            <person name="Sanchez-Flores A."/>
            <person name="Estrada K."/>
            <person name="Cevallos M.A."/>
            <person name="Morett E."/>
            <person name="Gonzalez V."/>
            <person name="Portillo T."/>
            <person name="Ochoa-Leyva A."/>
            <person name="Jose M.V."/>
            <person name="Sciutto E."/>
            <person name="Landa A."/>
            <person name="Jimenez L."/>
            <person name="Valdes V."/>
            <person name="Carrero J.C."/>
            <person name="Larralde C."/>
            <person name="Morales-Montor J."/>
            <person name="Limon-Lason J."/>
            <person name="Soberon X."/>
            <person name="Laclette J.P."/>
        </authorList>
    </citation>
    <scope>NUCLEOTIDE SEQUENCE [LARGE SCALE GENOMIC DNA]</scope>
</reference>
<dbReference type="OMA" id="IPHGIVD"/>
<proteinExistence type="inferred from homology"/>
<dbReference type="GO" id="GO:0003743">
    <property type="term" value="F:translation initiation factor activity"/>
    <property type="evidence" value="ECO:0007669"/>
    <property type="project" value="UniProtKB-KW"/>
</dbReference>
<dbReference type="GO" id="GO:0006367">
    <property type="term" value="P:transcription initiation at RNA polymerase II promoter"/>
    <property type="evidence" value="ECO:0007669"/>
    <property type="project" value="TreeGrafter"/>
</dbReference>
<dbReference type="GO" id="GO:0005669">
    <property type="term" value="C:transcription factor TFIID complex"/>
    <property type="evidence" value="ECO:0007669"/>
    <property type="project" value="InterPro"/>
</dbReference>
<evidence type="ECO:0000256" key="4">
    <source>
        <dbReference type="ARBA" id="ARBA00023015"/>
    </source>
</evidence>
<reference evidence="14" key="4">
    <citation type="submission" date="2020-10" db="UniProtKB">
        <authorList>
            <consortium name="WormBaseParasite"/>
        </authorList>
    </citation>
    <scope>IDENTIFICATION</scope>
</reference>
<protein>
    <recommendedName>
        <fullName evidence="3">Transcription initiation factor TFIID subunit 8</fullName>
    </recommendedName>
</protein>
<name>U6JM98_ECHGR</name>
<feature type="compositionally biased region" description="Basic and acidic residues" evidence="7">
    <location>
        <begin position="272"/>
        <end position="284"/>
    </location>
</feature>
<keyword evidence="12" id="KW-1185">Reference proteome</keyword>
<keyword evidence="4" id="KW-0805">Transcription regulation</keyword>
<evidence type="ECO:0000256" key="5">
    <source>
        <dbReference type="ARBA" id="ARBA00023163"/>
    </source>
</evidence>
<dbReference type="InterPro" id="IPR037818">
    <property type="entry name" value="TAF8"/>
</dbReference>
<dbReference type="EMBL" id="LK028588">
    <property type="protein sequence ID" value="CDS22890.1"/>
    <property type="molecule type" value="Genomic_DNA"/>
</dbReference>
<evidence type="ECO:0000256" key="1">
    <source>
        <dbReference type="ARBA" id="ARBA00004123"/>
    </source>
</evidence>
<evidence type="ECO:0000256" key="2">
    <source>
        <dbReference type="ARBA" id="ARBA00008767"/>
    </source>
</evidence>
<dbReference type="RefSeq" id="XP_024351686.1">
    <property type="nucleotide sequence ID" value="XM_024493933.1"/>
</dbReference>
<sequence>MSGIPSRPVVHSDIPHGIVDVLESLVGFVSRQCGFQYIEQPCLPILTNLLISFFESLATKSLAYAEAASRTKIVLNDLVLAFVDFGFEISRIFEQSRHFPMPGLNGPAALGDPARGVVCKPVIGPSGAPIIPCTVSLRTDAVKSVGSGAAALPTAGGAAAGMTATQTAPKAPAHLLLPPLPEPHTYLDSKVTRPPPAQSLASLRRQVIDQRRQMQLSLTSYVSLGQSVDHLFPGDRESFPILLPQPSSRPYVSALLAESLPESEEQPSDTTKSMDQDSTEKPHSGDGSISNFYLCKPTFPSAEVSSGHFL</sequence>
<keyword evidence="6" id="KW-0539">Nucleus</keyword>
<evidence type="ECO:0000313" key="13">
    <source>
        <dbReference type="Proteomes" id="UP000492820"/>
    </source>
</evidence>
<dbReference type="GeneID" id="36340399"/>
<evidence type="ECO:0000256" key="7">
    <source>
        <dbReference type="SAM" id="MobiDB-lite"/>
    </source>
</evidence>
<dbReference type="AlphaFoldDB" id="U6JM98"/>
<accession>U6JM98</accession>
<dbReference type="OrthoDB" id="2193813at2759"/>
<feature type="domain" description="Bromodomain associated" evidence="8">
    <location>
        <begin position="20"/>
        <end position="88"/>
    </location>
</feature>
<dbReference type="Pfam" id="PF10406">
    <property type="entry name" value="TAF8_C"/>
    <property type="match status" value="1"/>
</dbReference>
<feature type="region of interest" description="Disordered" evidence="7">
    <location>
        <begin position="258"/>
        <end position="289"/>
    </location>
</feature>
<evidence type="ECO:0000313" key="12">
    <source>
        <dbReference type="Proteomes" id="UP000019149"/>
    </source>
</evidence>
<feature type="domain" description="Transcription factor TFIID subunit 8 C-terminal" evidence="9">
    <location>
        <begin position="177"/>
        <end position="220"/>
    </location>
</feature>
<evidence type="ECO:0000256" key="6">
    <source>
        <dbReference type="ARBA" id="ARBA00023242"/>
    </source>
</evidence>
<evidence type="ECO:0000313" key="11">
    <source>
        <dbReference type="EMBL" id="EUB60490.1"/>
    </source>
</evidence>
<dbReference type="InterPro" id="IPR019473">
    <property type="entry name" value="TFIID_su8_C"/>
</dbReference>
<reference evidence="10" key="3">
    <citation type="submission" date="2014-06" db="EMBL/GenBank/DDBJ databases">
        <authorList>
            <person name="Aslett M."/>
        </authorList>
    </citation>
    <scope>NUCLEOTIDE SEQUENCE</scope>
</reference>
<evidence type="ECO:0000256" key="3">
    <source>
        <dbReference type="ARBA" id="ARBA00017307"/>
    </source>
</evidence>
<dbReference type="PANTHER" id="PTHR46469">
    <property type="entry name" value="TRANSCRIPTION INITIATION FACTOR TFIID SUBUNIT 8"/>
    <property type="match status" value="1"/>
</dbReference>
<dbReference type="InterPro" id="IPR009072">
    <property type="entry name" value="Histone-fold"/>
</dbReference>
<dbReference type="GO" id="GO:0046982">
    <property type="term" value="F:protein heterodimerization activity"/>
    <property type="evidence" value="ECO:0007669"/>
    <property type="project" value="InterPro"/>
</dbReference>
<keyword evidence="5" id="KW-0804">Transcription</keyword>
<dbReference type="CTD" id="36340399"/>
<evidence type="ECO:0000313" key="14">
    <source>
        <dbReference type="WBParaSite" id="EgrG_000687600"/>
    </source>
</evidence>
<keyword evidence="11" id="KW-0396">Initiation factor</keyword>
<dbReference type="KEGG" id="egl:EGR_04684"/>
<dbReference type="Proteomes" id="UP000019149">
    <property type="component" value="Unassembled WGS sequence"/>
</dbReference>
<reference evidence="11 12" key="1">
    <citation type="journal article" date="2013" name="Nat. Genet.">
        <title>The genome of the hydatid tapeworm Echinococcus granulosus.</title>
        <authorList>
            <person name="Zheng H."/>
            <person name="Zhang W."/>
            <person name="Zhang L."/>
            <person name="Zhang Z."/>
            <person name="Li J."/>
            <person name="Lu G."/>
            <person name="Zhu Y."/>
            <person name="Wang Y."/>
            <person name="Huang Y."/>
            <person name="Liu J."/>
            <person name="Kang H."/>
            <person name="Chen J."/>
            <person name="Wang L."/>
            <person name="Chen A."/>
            <person name="Yu S."/>
            <person name="Gao Z."/>
            <person name="Jin L."/>
            <person name="Gu W."/>
            <person name="Wang Z."/>
            <person name="Zhao L."/>
            <person name="Shi B."/>
            <person name="Wen H."/>
            <person name="Lin R."/>
            <person name="Jones M.K."/>
            <person name="Brejova B."/>
            <person name="Vinar T."/>
            <person name="Zhao G."/>
            <person name="McManus D.P."/>
            <person name="Chen Z."/>
            <person name="Zhou Y."/>
            <person name="Wang S."/>
        </authorList>
    </citation>
    <scope>NUCLEOTIDE SEQUENCE [LARGE SCALE GENOMIC DNA]</scope>
</reference>
<keyword evidence="11" id="KW-0648">Protein biosynthesis</keyword>
<evidence type="ECO:0000259" key="8">
    <source>
        <dbReference type="Pfam" id="PF07524"/>
    </source>
</evidence>
<dbReference type="Proteomes" id="UP000492820">
    <property type="component" value="Unassembled WGS sequence"/>
</dbReference>